<name>A0A7M1SUJ7_9MICO</name>
<protein>
    <recommendedName>
        <fullName evidence="4">DUF4352 domain-containing protein</fullName>
    </recommendedName>
</protein>
<evidence type="ECO:0000313" key="2">
    <source>
        <dbReference type="EMBL" id="QOR71260.1"/>
    </source>
</evidence>
<keyword evidence="1" id="KW-0472">Membrane</keyword>
<sequence>MARSTDGGRYSDAMTSRRSVRTALRRAWVWVTAGRWRQIGAGVAVGMLLAPVAVAVVGGFAAADDVQAQRYAVGQRLDLGQVEVEVRSTFVSADVQTHALPEEASAWLGVVVEVVNRGDEEVILSRDLLRVPGMDPLQEHPRTTVVVSDESFLVTLSPDVPHEVAMLWPLAGTPAAQSVEVELYPVLAQESMLDPGNILWQVEPLLGVVEVPVTDVPPTLVDEEE</sequence>
<evidence type="ECO:0000313" key="3">
    <source>
        <dbReference type="Proteomes" id="UP000593758"/>
    </source>
</evidence>
<evidence type="ECO:0008006" key="4">
    <source>
        <dbReference type="Google" id="ProtNLM"/>
    </source>
</evidence>
<evidence type="ECO:0000256" key="1">
    <source>
        <dbReference type="SAM" id="Phobius"/>
    </source>
</evidence>
<accession>A0A7M1SUJ7</accession>
<feature type="transmembrane region" description="Helical" evidence="1">
    <location>
        <begin position="39"/>
        <end position="63"/>
    </location>
</feature>
<reference evidence="2 3" key="1">
    <citation type="submission" date="2020-10" db="EMBL/GenBank/DDBJ databases">
        <title>Haloactinobacterium sp. RN3S43, a bacterium isolated from saline soil.</title>
        <authorList>
            <person name="Sun J.-Q."/>
        </authorList>
    </citation>
    <scope>NUCLEOTIDE SEQUENCE [LARGE SCALE GENOMIC DNA]</scope>
    <source>
        <strain evidence="2 3">RN3S43</strain>
    </source>
</reference>
<keyword evidence="1" id="KW-0812">Transmembrane</keyword>
<dbReference type="AlphaFoldDB" id="A0A7M1SUJ7"/>
<gene>
    <name evidence="2" type="ORF">IM660_02850</name>
</gene>
<keyword evidence="1" id="KW-1133">Transmembrane helix</keyword>
<organism evidence="2 3">
    <name type="scientific">Ruania alkalisoli</name>
    <dbReference type="NCBI Taxonomy" id="2779775"/>
    <lineage>
        <taxon>Bacteria</taxon>
        <taxon>Bacillati</taxon>
        <taxon>Actinomycetota</taxon>
        <taxon>Actinomycetes</taxon>
        <taxon>Micrococcales</taxon>
        <taxon>Ruaniaceae</taxon>
        <taxon>Ruania</taxon>
    </lineage>
</organism>
<dbReference type="RefSeq" id="WP_193497925.1">
    <property type="nucleotide sequence ID" value="NZ_CP063169.1"/>
</dbReference>
<dbReference type="EMBL" id="CP063169">
    <property type="protein sequence ID" value="QOR71260.1"/>
    <property type="molecule type" value="Genomic_DNA"/>
</dbReference>
<keyword evidence="3" id="KW-1185">Reference proteome</keyword>
<proteinExistence type="predicted"/>
<dbReference type="Proteomes" id="UP000593758">
    <property type="component" value="Chromosome"/>
</dbReference>
<dbReference type="KEGG" id="halt:IM660_02850"/>